<evidence type="ECO:0000256" key="1">
    <source>
        <dbReference type="ARBA" id="ARBA00008950"/>
    </source>
</evidence>
<dbReference type="SUPFAM" id="SSF56300">
    <property type="entry name" value="Metallo-dependent phosphatases"/>
    <property type="match status" value="1"/>
</dbReference>
<gene>
    <name evidence="4" type="ORF">HNR65_000457</name>
</gene>
<proteinExistence type="inferred from homology"/>
<comment type="similarity">
    <text evidence="1 2">Belongs to the metallophosphoesterase superfamily. YfcE family.</text>
</comment>
<keyword evidence="2" id="KW-0479">Metal-binding</keyword>
<dbReference type="PANTHER" id="PTHR43165">
    <property type="entry name" value="METALLOPHOSPHOESTERASE"/>
    <property type="match status" value="1"/>
</dbReference>
<comment type="cofactor">
    <cofactor evidence="2">
        <name>a divalent metal cation</name>
        <dbReference type="ChEBI" id="CHEBI:60240"/>
    </cofactor>
</comment>
<feature type="domain" description="Calcineurin-like phosphoesterase" evidence="3">
    <location>
        <begin position="1"/>
        <end position="154"/>
    </location>
</feature>
<dbReference type="NCBIfam" id="TIGR00040">
    <property type="entry name" value="yfcE"/>
    <property type="match status" value="1"/>
</dbReference>
<evidence type="ECO:0000259" key="3">
    <source>
        <dbReference type="Pfam" id="PF12850"/>
    </source>
</evidence>
<dbReference type="EMBL" id="JACDUS010000001">
    <property type="protein sequence ID" value="MBA2880150.1"/>
    <property type="molecule type" value="Genomic_DNA"/>
</dbReference>
<dbReference type="Proteomes" id="UP000525298">
    <property type="component" value="Unassembled WGS sequence"/>
</dbReference>
<comment type="caution">
    <text evidence="4">The sequence shown here is derived from an EMBL/GenBank/DDBJ whole genome shotgun (WGS) entry which is preliminary data.</text>
</comment>
<dbReference type="GO" id="GO:0046872">
    <property type="term" value="F:metal ion binding"/>
    <property type="evidence" value="ECO:0007669"/>
    <property type="project" value="UniProtKB-KW"/>
</dbReference>
<dbReference type="InterPro" id="IPR000979">
    <property type="entry name" value="Phosphodiesterase_MJ0936/Vps29"/>
</dbReference>
<dbReference type="Gene3D" id="3.60.21.10">
    <property type="match status" value="1"/>
</dbReference>
<dbReference type="InterPro" id="IPR029052">
    <property type="entry name" value="Metallo-depent_PP-like"/>
</dbReference>
<evidence type="ECO:0000313" key="4">
    <source>
        <dbReference type="EMBL" id="MBA2880150.1"/>
    </source>
</evidence>
<dbReference type="GO" id="GO:0016787">
    <property type="term" value="F:hydrolase activity"/>
    <property type="evidence" value="ECO:0007669"/>
    <property type="project" value="UniProtKB-UniRule"/>
</dbReference>
<dbReference type="RefSeq" id="WP_181549813.1">
    <property type="nucleotide sequence ID" value="NZ_JACDUS010000001.1"/>
</dbReference>
<name>A0A7W0C6X0_9BACT</name>
<dbReference type="InterPro" id="IPR024654">
    <property type="entry name" value="Calcineurin-like_PHP_lpxH"/>
</dbReference>
<keyword evidence="5" id="KW-1185">Reference proteome</keyword>
<accession>A0A7W0C6X0</accession>
<reference evidence="4 5" key="1">
    <citation type="submission" date="2020-07" db="EMBL/GenBank/DDBJ databases">
        <title>Genomic Encyclopedia of Type Strains, Phase IV (KMG-IV): sequencing the most valuable type-strain genomes for metagenomic binning, comparative biology and taxonomic classification.</title>
        <authorList>
            <person name="Goeker M."/>
        </authorList>
    </citation>
    <scope>NUCLEOTIDE SEQUENCE [LARGE SCALE GENOMIC DNA]</scope>
    <source>
        <strain evidence="4 5">DSM 17721</strain>
    </source>
</reference>
<evidence type="ECO:0000313" key="5">
    <source>
        <dbReference type="Proteomes" id="UP000525298"/>
    </source>
</evidence>
<dbReference type="AlphaFoldDB" id="A0A7W0C6X0"/>
<dbReference type="PANTHER" id="PTHR43165:SF1">
    <property type="entry name" value="PHOSPHODIESTERASE MJ0936"/>
    <property type="match status" value="1"/>
</dbReference>
<dbReference type="InterPro" id="IPR053193">
    <property type="entry name" value="MetalloPDE_YfcE-like"/>
</dbReference>
<evidence type="ECO:0000256" key="2">
    <source>
        <dbReference type="RuleBase" id="RU362039"/>
    </source>
</evidence>
<dbReference type="EC" id="3.1.4.-" evidence="2"/>
<organism evidence="4 5">
    <name type="scientific">Desulfosalsimonas propionicica</name>
    <dbReference type="NCBI Taxonomy" id="332175"/>
    <lineage>
        <taxon>Bacteria</taxon>
        <taxon>Pseudomonadati</taxon>
        <taxon>Thermodesulfobacteriota</taxon>
        <taxon>Desulfobacteria</taxon>
        <taxon>Desulfobacterales</taxon>
        <taxon>Desulfosalsimonadaceae</taxon>
        <taxon>Desulfosalsimonas</taxon>
    </lineage>
</organism>
<sequence>MKFAVLSDTHDNIENVGKAIDIIGKQQAEAIIHCGDIIAPFMLKQFQQVQIPLHCVFGNNDGDKYLLTKTAAASNGLITLYGLLGEIDFQGFFVGFTHEPQMAEGLAATGKYDLVCFGHTHMPRQEQMGKTILLNPGDVMGKEGNPGFCMVDTHRHSITRLTIS</sequence>
<protein>
    <recommendedName>
        <fullName evidence="2">Phosphoesterase</fullName>
        <ecNumber evidence="2">3.1.4.-</ecNumber>
    </recommendedName>
</protein>
<dbReference type="Pfam" id="PF12850">
    <property type="entry name" value="Metallophos_2"/>
    <property type="match status" value="1"/>
</dbReference>